<dbReference type="InterPro" id="IPR009078">
    <property type="entry name" value="Ferritin-like_SF"/>
</dbReference>
<evidence type="ECO:0000313" key="2">
    <source>
        <dbReference type="Proteomes" id="UP000245890"/>
    </source>
</evidence>
<dbReference type="EMBL" id="QENQ01000001">
    <property type="protein sequence ID" value="PVX29034.1"/>
    <property type="molecule type" value="Genomic_DNA"/>
</dbReference>
<dbReference type="Pfam" id="PF11583">
    <property type="entry name" value="AurF"/>
    <property type="match status" value="1"/>
</dbReference>
<reference evidence="1 2" key="1">
    <citation type="submission" date="2018-05" db="EMBL/GenBank/DDBJ databases">
        <title>Description of Sphingomonas pokkalii sp nov, isolated from the rhizosphere of saline tolerant pokkali rice and its draft genome analysis.</title>
        <authorList>
            <person name="Menon R."/>
            <person name="Kumari S."/>
            <person name="Rameshkumar N."/>
        </authorList>
    </citation>
    <scope>NUCLEOTIDE SEQUENCE [LARGE SCALE GENOMIC DNA]</scope>
    <source>
        <strain evidence="1 2">L3B27</strain>
    </source>
</reference>
<name>A0A2U0SCL5_9SPHN</name>
<comment type="caution">
    <text evidence="1">The sequence shown here is derived from an EMBL/GenBank/DDBJ whole genome shotgun (WGS) entry which is preliminary data.</text>
</comment>
<dbReference type="RefSeq" id="WP_116468477.1">
    <property type="nucleotide sequence ID" value="NZ_QENQ01000001.1"/>
</dbReference>
<keyword evidence="2" id="KW-1185">Reference proteome</keyword>
<evidence type="ECO:0000313" key="1">
    <source>
        <dbReference type="EMBL" id="PVX29034.1"/>
    </source>
</evidence>
<dbReference type="SUPFAM" id="SSF47240">
    <property type="entry name" value="Ferritin-like"/>
    <property type="match status" value="1"/>
</dbReference>
<dbReference type="OrthoDB" id="505347at2"/>
<sequence length="338" mass="36725">MCGLAGFFTGCAAEAFCQASQLTGCPRNGTAAADRAGGTIFANWNERASVRRAPQRRIDPEDLALDLFPRALVPVVAHPIVLARYPEAIPELLTLALYRYLDFTINLEMFVVADTTRLLIADHGPVALDARERVDAHRLACDESYHALFCADLTQQVIAASGRAPAPAQAPLFLRRLRARMAQEGGELNRFLFTALSEMLITGNLSDARRNDATPAAVRGVLSDHAADEVRHGLFYRDLLARLLHQSGSESAALAAVIPELLLDFLSPDLVNIGIDLAHAGIAPHHAEEILAEVYVPERIQPYQRAASAAIFALLDEFELIERAEVADRFAASGLIDA</sequence>
<evidence type="ECO:0008006" key="3">
    <source>
        <dbReference type="Google" id="ProtNLM"/>
    </source>
</evidence>
<accession>A0A2U0SCL5</accession>
<dbReference type="Gene3D" id="1.10.620.20">
    <property type="entry name" value="Ribonucleotide Reductase, subunit A"/>
    <property type="match status" value="1"/>
</dbReference>
<dbReference type="InterPro" id="IPR025859">
    <property type="entry name" value="AurF/CmlI"/>
</dbReference>
<protein>
    <recommendedName>
        <fullName evidence="3">Aminobenzoate oxygenase</fullName>
    </recommendedName>
</protein>
<proteinExistence type="predicted"/>
<gene>
    <name evidence="1" type="ORF">DD559_06550</name>
</gene>
<organism evidence="1 2">
    <name type="scientific">Sphingomonas pokkalii</name>
    <dbReference type="NCBI Taxonomy" id="2175090"/>
    <lineage>
        <taxon>Bacteria</taxon>
        <taxon>Pseudomonadati</taxon>
        <taxon>Pseudomonadota</taxon>
        <taxon>Alphaproteobacteria</taxon>
        <taxon>Sphingomonadales</taxon>
        <taxon>Sphingomonadaceae</taxon>
        <taxon>Sphingomonas</taxon>
    </lineage>
</organism>
<dbReference type="GO" id="GO:0016491">
    <property type="term" value="F:oxidoreductase activity"/>
    <property type="evidence" value="ECO:0007669"/>
    <property type="project" value="InterPro"/>
</dbReference>
<dbReference type="InterPro" id="IPR012348">
    <property type="entry name" value="RNR-like"/>
</dbReference>
<dbReference type="AlphaFoldDB" id="A0A2U0SCL5"/>
<dbReference type="Proteomes" id="UP000245890">
    <property type="component" value="Unassembled WGS sequence"/>
</dbReference>